<feature type="chain" id="PRO_5008532353" description="tRNA (Guanine-N1)-methyltransferase" evidence="3">
    <location>
        <begin position="19"/>
        <end position="218"/>
    </location>
</feature>
<evidence type="ECO:0008006" key="6">
    <source>
        <dbReference type="Google" id="ProtNLM"/>
    </source>
</evidence>
<evidence type="ECO:0000256" key="2">
    <source>
        <dbReference type="SAM" id="Phobius"/>
    </source>
</evidence>
<accession>A0A1B1Y1Z2</accession>
<name>A0A1B1Y1Z2_9FLAO</name>
<evidence type="ECO:0000313" key="4">
    <source>
        <dbReference type="EMBL" id="ANW94785.1"/>
    </source>
</evidence>
<dbReference type="OrthoDB" id="981213at2"/>
<keyword evidence="5" id="KW-1185">Reference proteome</keyword>
<reference evidence="4 5" key="1">
    <citation type="submission" date="2016-02" db="EMBL/GenBank/DDBJ databases">
        <authorList>
            <person name="Wen L."/>
            <person name="He K."/>
            <person name="Yang H."/>
        </authorList>
    </citation>
    <scope>NUCLEOTIDE SEQUENCE [LARGE SCALE GENOMIC DNA]</scope>
    <source>
        <strain evidence="4 5">CZ1127</strain>
    </source>
</reference>
<proteinExistence type="predicted"/>
<protein>
    <recommendedName>
        <fullName evidence="6">tRNA (Guanine-N1)-methyltransferase</fullName>
    </recommendedName>
</protein>
<dbReference type="KEGG" id="wfu:AXE80_00075"/>
<evidence type="ECO:0000256" key="1">
    <source>
        <dbReference type="SAM" id="Coils"/>
    </source>
</evidence>
<keyword evidence="1" id="KW-0175">Coiled coil</keyword>
<feature type="signal peptide" evidence="3">
    <location>
        <begin position="1"/>
        <end position="18"/>
    </location>
</feature>
<gene>
    <name evidence="4" type="ORF">AXE80_00075</name>
</gene>
<keyword evidence="2" id="KW-0812">Transmembrane</keyword>
<dbReference type="RefSeq" id="WP_068823889.1">
    <property type="nucleotide sequence ID" value="NZ_CP014224.1"/>
</dbReference>
<feature type="coiled-coil region" evidence="1">
    <location>
        <begin position="95"/>
        <end position="129"/>
    </location>
</feature>
<sequence length="218" mass="25381">MKHIIALFLLFTFTTSFAKEFKSEIINKITQTNPPQQKSNKLENPFEAKQDIDHQFDYLYKKSTTYQEYKVISISLYNTLKSSVLDSIQSQKNIIAEKNSSISDDKQQIASLQEKLTDTQQKLEKAISLKESRSILGVPSSKSVFSTVIAVTYFTLFVLLGFFIFKYKQNLGITNKAVKDLEELEIEFDKHKKNSLKRFQEVSRKLQDELNKNWKKEK</sequence>
<dbReference type="STRING" id="1790137.AXE80_00075"/>
<keyword evidence="2" id="KW-1133">Transmembrane helix</keyword>
<evidence type="ECO:0000256" key="3">
    <source>
        <dbReference type="SAM" id="SignalP"/>
    </source>
</evidence>
<dbReference type="Proteomes" id="UP000092967">
    <property type="component" value="Chromosome"/>
</dbReference>
<evidence type="ECO:0000313" key="5">
    <source>
        <dbReference type="Proteomes" id="UP000092967"/>
    </source>
</evidence>
<organism evidence="4 5">
    <name type="scientific">Wenyingzhuangia fucanilytica</name>
    <dbReference type="NCBI Taxonomy" id="1790137"/>
    <lineage>
        <taxon>Bacteria</taxon>
        <taxon>Pseudomonadati</taxon>
        <taxon>Bacteroidota</taxon>
        <taxon>Flavobacteriia</taxon>
        <taxon>Flavobacteriales</taxon>
        <taxon>Flavobacteriaceae</taxon>
        <taxon>Wenyingzhuangia</taxon>
    </lineage>
</organism>
<feature type="transmembrane region" description="Helical" evidence="2">
    <location>
        <begin position="144"/>
        <end position="165"/>
    </location>
</feature>
<dbReference type="AlphaFoldDB" id="A0A1B1Y1Z2"/>
<keyword evidence="2" id="KW-0472">Membrane</keyword>
<keyword evidence="3" id="KW-0732">Signal</keyword>
<dbReference type="EMBL" id="CP014224">
    <property type="protein sequence ID" value="ANW94785.1"/>
    <property type="molecule type" value="Genomic_DNA"/>
</dbReference>